<evidence type="ECO:0000256" key="1">
    <source>
        <dbReference type="SAM" id="MobiDB-lite"/>
    </source>
</evidence>
<reference evidence="2 3" key="1">
    <citation type="submission" date="2015-03" db="EMBL/GenBank/DDBJ databases">
        <title>Genome sequencing of Methylobacterium aquaticum DSM16371 type strain.</title>
        <authorList>
            <person name="Chaudhry V."/>
            <person name="Patil P.B."/>
        </authorList>
    </citation>
    <scope>NUCLEOTIDE SEQUENCE [LARGE SCALE GENOMIC DNA]</scope>
    <source>
        <strain evidence="2 3">DSM 16371</strain>
    </source>
</reference>
<feature type="compositionally biased region" description="Low complexity" evidence="1">
    <location>
        <begin position="55"/>
        <end position="67"/>
    </location>
</feature>
<comment type="caution">
    <text evidence="2">The sequence shown here is derived from an EMBL/GenBank/DDBJ whole genome shotgun (WGS) entry which is preliminary data.</text>
</comment>
<gene>
    <name evidence="2" type="ORF">VP06_31915</name>
</gene>
<evidence type="ECO:0000313" key="2">
    <source>
        <dbReference type="EMBL" id="KMO27059.1"/>
    </source>
</evidence>
<evidence type="ECO:0000313" key="3">
    <source>
        <dbReference type="Proteomes" id="UP000035929"/>
    </source>
</evidence>
<dbReference type="PATRIC" id="fig|270351.6.peg.5158"/>
<protein>
    <submittedName>
        <fullName evidence="2">Uncharacterized protein</fullName>
    </submittedName>
</protein>
<feature type="non-terminal residue" evidence="2">
    <location>
        <position position="67"/>
    </location>
</feature>
<organism evidence="2 3">
    <name type="scientific">Methylobacterium aquaticum</name>
    <dbReference type="NCBI Taxonomy" id="270351"/>
    <lineage>
        <taxon>Bacteria</taxon>
        <taxon>Pseudomonadati</taxon>
        <taxon>Pseudomonadota</taxon>
        <taxon>Alphaproteobacteria</taxon>
        <taxon>Hyphomicrobiales</taxon>
        <taxon>Methylobacteriaceae</taxon>
        <taxon>Methylobacterium</taxon>
    </lineage>
</organism>
<dbReference type="EMBL" id="LABX01000354">
    <property type="protein sequence ID" value="KMO27059.1"/>
    <property type="molecule type" value="Genomic_DNA"/>
</dbReference>
<feature type="region of interest" description="Disordered" evidence="1">
    <location>
        <begin position="1"/>
        <end position="67"/>
    </location>
</feature>
<proteinExistence type="predicted"/>
<sequence>MASPDVCPRANPDDADCRLPGVPGHGRDQPPGGAGRADRGPGRAGPDRPRGRGAGILLPLRRLGGGH</sequence>
<dbReference type="Proteomes" id="UP000035929">
    <property type="component" value="Unassembled WGS sequence"/>
</dbReference>
<accession>A0A0J6S0B9</accession>
<dbReference type="AlphaFoldDB" id="A0A0J6S0B9"/>
<name>A0A0J6S0B9_9HYPH</name>
<feature type="compositionally biased region" description="Basic and acidic residues" evidence="1">
    <location>
        <begin position="36"/>
        <end position="50"/>
    </location>
</feature>